<protein>
    <submittedName>
        <fullName evidence="2">Uncharacterized protein</fullName>
    </submittedName>
</protein>
<proteinExistence type="predicted"/>
<dbReference type="Proteomes" id="UP000712281">
    <property type="component" value="Unassembled WGS sequence"/>
</dbReference>
<keyword evidence="1" id="KW-1133">Transmembrane helix</keyword>
<evidence type="ECO:0000313" key="2">
    <source>
        <dbReference type="EMBL" id="KAF2599610.1"/>
    </source>
</evidence>
<name>A0A8S9KVM2_BRACR</name>
<dbReference type="EMBL" id="QGKW02000717">
    <property type="protein sequence ID" value="KAF2599610.1"/>
    <property type="molecule type" value="Genomic_DNA"/>
</dbReference>
<organism evidence="2 3">
    <name type="scientific">Brassica cretica</name>
    <name type="common">Mustard</name>
    <dbReference type="NCBI Taxonomy" id="69181"/>
    <lineage>
        <taxon>Eukaryota</taxon>
        <taxon>Viridiplantae</taxon>
        <taxon>Streptophyta</taxon>
        <taxon>Embryophyta</taxon>
        <taxon>Tracheophyta</taxon>
        <taxon>Spermatophyta</taxon>
        <taxon>Magnoliopsida</taxon>
        <taxon>eudicotyledons</taxon>
        <taxon>Gunneridae</taxon>
        <taxon>Pentapetalae</taxon>
        <taxon>rosids</taxon>
        <taxon>malvids</taxon>
        <taxon>Brassicales</taxon>
        <taxon>Brassicaceae</taxon>
        <taxon>Brassiceae</taxon>
        <taxon>Brassica</taxon>
    </lineage>
</organism>
<keyword evidence="1" id="KW-0472">Membrane</keyword>
<comment type="caution">
    <text evidence="2">The sequence shown here is derived from an EMBL/GenBank/DDBJ whole genome shotgun (WGS) entry which is preliminary data.</text>
</comment>
<sequence length="155" mass="17053">MFSLPKYFSSRRFLLLSHLAAGGRCFPVGPPPLISPPNSSLCRAKGSSLPPCSSCSSSRRIVARSGDKNDVWVCPQRLWREGEVVIVRMLAGGAVVLVDLGFVLRWFWVRFATGACRNEVRRCLFSSGLPPPLLSPVSSFGRKFRASPSYSHGLR</sequence>
<dbReference type="AlphaFoldDB" id="A0A8S9KVM2"/>
<gene>
    <name evidence="2" type="ORF">F2Q68_00007039</name>
</gene>
<evidence type="ECO:0000256" key="1">
    <source>
        <dbReference type="SAM" id="Phobius"/>
    </source>
</evidence>
<accession>A0A8S9KVM2</accession>
<feature type="transmembrane region" description="Helical" evidence="1">
    <location>
        <begin position="85"/>
        <end position="108"/>
    </location>
</feature>
<reference evidence="2" key="1">
    <citation type="submission" date="2019-12" db="EMBL/GenBank/DDBJ databases">
        <title>Genome sequencing and annotation of Brassica cretica.</title>
        <authorList>
            <person name="Studholme D.J."/>
            <person name="Sarris P.F."/>
        </authorList>
    </citation>
    <scope>NUCLEOTIDE SEQUENCE</scope>
    <source>
        <strain evidence="2">PFS-001/15</strain>
        <tissue evidence="2">Leaf</tissue>
    </source>
</reference>
<keyword evidence="1" id="KW-0812">Transmembrane</keyword>
<evidence type="ECO:0000313" key="3">
    <source>
        <dbReference type="Proteomes" id="UP000712281"/>
    </source>
</evidence>